<dbReference type="InterPro" id="IPR029062">
    <property type="entry name" value="Class_I_gatase-like"/>
</dbReference>
<dbReference type="Gene3D" id="3.40.50.880">
    <property type="match status" value="1"/>
</dbReference>
<dbReference type="PANTHER" id="PTHR43235">
    <property type="entry name" value="GLUTAMINE AMIDOTRANSFERASE PB2B2.05-RELATED"/>
    <property type="match status" value="1"/>
</dbReference>
<dbReference type="GO" id="GO:0016740">
    <property type="term" value="F:transferase activity"/>
    <property type="evidence" value="ECO:0007669"/>
    <property type="project" value="UniProtKB-KW"/>
</dbReference>
<protein>
    <submittedName>
        <fullName evidence="1">Amidotransferase</fullName>
    </submittedName>
</protein>
<gene>
    <name evidence="1" type="ORF">BEN51_07055</name>
</gene>
<keyword evidence="2" id="KW-1185">Reference proteome</keyword>
<dbReference type="InterPro" id="IPR011697">
    <property type="entry name" value="Peptidase_C26"/>
</dbReference>
<keyword evidence="1" id="KW-0808">Transferase</keyword>
<dbReference type="Pfam" id="PF07722">
    <property type="entry name" value="Peptidase_C26"/>
    <property type="match status" value="1"/>
</dbReference>
<organism evidence="1 2">
    <name type="scientific">Clostridium isatidis</name>
    <dbReference type="NCBI Taxonomy" id="182773"/>
    <lineage>
        <taxon>Bacteria</taxon>
        <taxon>Bacillati</taxon>
        <taxon>Bacillota</taxon>
        <taxon>Clostridia</taxon>
        <taxon>Eubacteriales</taxon>
        <taxon>Clostridiaceae</taxon>
        <taxon>Clostridium</taxon>
    </lineage>
</organism>
<dbReference type="EMBL" id="CP016786">
    <property type="protein sequence ID" value="ASW43247.1"/>
    <property type="molecule type" value="Genomic_DNA"/>
</dbReference>
<dbReference type="Proteomes" id="UP000264883">
    <property type="component" value="Chromosome"/>
</dbReference>
<dbReference type="GO" id="GO:0005829">
    <property type="term" value="C:cytosol"/>
    <property type="evidence" value="ECO:0007669"/>
    <property type="project" value="TreeGrafter"/>
</dbReference>
<proteinExistence type="predicted"/>
<dbReference type="RefSeq" id="WP_119865383.1">
    <property type="nucleotide sequence ID" value="NZ_CP016786.1"/>
</dbReference>
<sequence length="237" mass="27095">MNKPIIGVFSLSSYESPANDKIFYYAEAVRDAGGIPFIVPIIKNIKDIENLVNKFDGFLFTGGQDIDPKLYNEEKREYCEVPYKDRDCMEIIALKSVIEKEKPLLAVCRGFQLLNAILGGSLYQDIKFDKNNGRDSYHLDKKNTFNESHKVKIIKNSLLGEIINNKEFLGVNSIHHQGIKTLAPSLKEAAISEDGLIESVYMEGKKFILGVQWHPELLYTKYDEHYSIFKKFIESCN</sequence>
<dbReference type="OrthoDB" id="9813383at2"/>
<dbReference type="GO" id="GO:0016811">
    <property type="term" value="F:hydrolase activity, acting on carbon-nitrogen (but not peptide) bonds, in linear amides"/>
    <property type="evidence" value="ECO:0007669"/>
    <property type="project" value="InterPro"/>
</dbReference>
<reference evidence="1 2" key="1">
    <citation type="submission" date="2016-08" db="EMBL/GenBank/DDBJ databases">
        <title>Complete Genome Sequence Of The Indigo Reducing Clostridium isatidis DSM15098.</title>
        <authorList>
            <person name="Little G.T."/>
            <person name="Minton N.P."/>
        </authorList>
    </citation>
    <scope>NUCLEOTIDE SEQUENCE [LARGE SCALE GENOMIC DNA]</scope>
    <source>
        <strain evidence="1 2">DSM 15098</strain>
    </source>
</reference>
<accession>A0A343JCI9</accession>
<dbReference type="InterPro" id="IPR044668">
    <property type="entry name" value="PuuD-like"/>
</dbReference>
<evidence type="ECO:0000313" key="2">
    <source>
        <dbReference type="Proteomes" id="UP000264883"/>
    </source>
</evidence>
<dbReference type="AlphaFoldDB" id="A0A343JCI9"/>
<evidence type="ECO:0000313" key="1">
    <source>
        <dbReference type="EMBL" id="ASW43247.1"/>
    </source>
</evidence>
<dbReference type="PROSITE" id="PS51273">
    <property type="entry name" value="GATASE_TYPE_1"/>
    <property type="match status" value="1"/>
</dbReference>
<dbReference type="SUPFAM" id="SSF52317">
    <property type="entry name" value="Class I glutamine amidotransferase-like"/>
    <property type="match status" value="1"/>
</dbReference>
<name>A0A343JCI9_9CLOT</name>
<dbReference type="PANTHER" id="PTHR43235:SF1">
    <property type="entry name" value="GLUTAMINE AMIDOTRANSFERASE PB2B2.05-RELATED"/>
    <property type="match status" value="1"/>
</dbReference>
<dbReference type="CDD" id="cd01745">
    <property type="entry name" value="GATase1_2"/>
    <property type="match status" value="1"/>
</dbReference>
<dbReference type="KEGG" id="cia:BEN51_07055"/>